<dbReference type="SUPFAM" id="SSF52540">
    <property type="entry name" value="P-loop containing nucleoside triphosphate hydrolases"/>
    <property type="match status" value="1"/>
</dbReference>
<proteinExistence type="predicted"/>
<dbReference type="Gene3D" id="3.40.50.300">
    <property type="entry name" value="P-loop containing nucleotide triphosphate hydrolases"/>
    <property type="match status" value="1"/>
</dbReference>
<organism evidence="1 2">
    <name type="scientific">Metarhizium humberi</name>
    <dbReference type="NCBI Taxonomy" id="2596975"/>
    <lineage>
        <taxon>Eukaryota</taxon>
        <taxon>Fungi</taxon>
        <taxon>Dikarya</taxon>
        <taxon>Ascomycota</taxon>
        <taxon>Pezizomycotina</taxon>
        <taxon>Sordariomycetes</taxon>
        <taxon>Hypocreomycetidae</taxon>
        <taxon>Hypocreales</taxon>
        <taxon>Clavicipitaceae</taxon>
        <taxon>Metarhizium</taxon>
    </lineage>
</organism>
<evidence type="ECO:0000313" key="1">
    <source>
        <dbReference type="EMBL" id="KAH0597144.1"/>
    </source>
</evidence>
<dbReference type="InterPro" id="IPR053226">
    <property type="entry name" value="Pyrrolopyrazine_biosynth_F"/>
</dbReference>
<evidence type="ECO:0000313" key="2">
    <source>
        <dbReference type="Proteomes" id="UP000764110"/>
    </source>
</evidence>
<comment type="caution">
    <text evidence="1">The sequence shown here is derived from an EMBL/GenBank/DDBJ whole genome shotgun (WGS) entry which is preliminary data.</text>
</comment>
<protein>
    <submittedName>
        <fullName evidence="1">Uncharacterized protein</fullName>
    </submittedName>
</protein>
<reference evidence="1 2" key="1">
    <citation type="submission" date="2020-07" db="EMBL/GenBank/DDBJ databases">
        <title>Metarhizium humberi genome.</title>
        <authorList>
            <person name="Lysoe E."/>
        </authorList>
    </citation>
    <scope>NUCLEOTIDE SEQUENCE [LARGE SCALE GENOMIC DNA]</scope>
    <source>
        <strain evidence="1 2">ESALQ1638</strain>
    </source>
</reference>
<dbReference type="PANTHER" id="PTHR48419">
    <property type="entry name" value="SULFOTRANSFERASE DOMAIN-CONTAINING PROTEIN"/>
    <property type="match status" value="1"/>
</dbReference>
<name>A0A9P8MD83_9HYPO</name>
<gene>
    <name evidence="1" type="ORF">MHUMG1_05454</name>
</gene>
<accession>A0A9P8MD83</accession>
<sequence>MAPRPIFTITHPRACSTAFERVFMTRRDELASQHEPFGDAYYFGPECVSGRFKDDPARREESGVSDATFKSVLEGFDEVARQIVVGWAFDDSKMGEFRLAVTQPIFEHNFLGLMLTIVIQGKRVFIKDMAYYLFPAPGEKAQIAASLGGGEEPNNPTVIPFDMLKQFHFTFLIRHPRRSVPSYWRCCIPPLREVSGFDYFLPSEMGYEELVKFLDWAIERGLVDKDRLTVVDADDLLDNPEAIIRKYCERTGLVFDPSMLKWNDADQEHAEKLFAKWNGFHDDALSNRELKGRTHAQKTLTVEAENQDWEAKYGKEAQKIIRETVDANIPLYEYLKQYCIKV</sequence>
<keyword evidence="2" id="KW-1185">Reference proteome</keyword>
<dbReference type="AlphaFoldDB" id="A0A9P8MD83"/>
<dbReference type="Pfam" id="PF19798">
    <property type="entry name" value="Sulfotransfer_5"/>
    <property type="match status" value="1"/>
</dbReference>
<dbReference type="EMBL" id="JACEFI010000008">
    <property type="protein sequence ID" value="KAH0597144.1"/>
    <property type="molecule type" value="Genomic_DNA"/>
</dbReference>
<dbReference type="PANTHER" id="PTHR48419:SF1">
    <property type="entry name" value="SULFOTRANSFERASE DOMAIN-CONTAINING PROTEIN"/>
    <property type="match status" value="1"/>
</dbReference>
<dbReference type="InterPro" id="IPR027417">
    <property type="entry name" value="P-loop_NTPase"/>
</dbReference>
<dbReference type="Proteomes" id="UP000764110">
    <property type="component" value="Unassembled WGS sequence"/>
</dbReference>